<comment type="subcellular location">
    <subcellularLocation>
        <location evidence="9">Endoplasmic reticulum membrane</location>
        <topology evidence="9">Multi-pass membrane protein</topology>
    </subcellularLocation>
    <subcellularLocation>
        <location evidence="9">Golgi apparatus membrane</location>
        <topology evidence="9">Multi-pass membrane protein</topology>
    </subcellularLocation>
</comment>
<dbReference type="RefSeq" id="XP_066070531.1">
    <property type="nucleotide sequence ID" value="XM_066214434.1"/>
</dbReference>
<feature type="region of interest" description="Disordered" evidence="10">
    <location>
        <begin position="1"/>
        <end position="49"/>
    </location>
</feature>
<name>A0AAJ8JWR8_9TREE</name>
<keyword evidence="8 9" id="KW-0472">Membrane</keyword>
<evidence type="ECO:0000256" key="4">
    <source>
        <dbReference type="ARBA" id="ARBA00022824"/>
    </source>
</evidence>
<organism evidence="11 12">
    <name type="scientific">Cryptococcus depauperatus CBS 7841</name>
    <dbReference type="NCBI Taxonomy" id="1295531"/>
    <lineage>
        <taxon>Eukaryota</taxon>
        <taxon>Fungi</taxon>
        <taxon>Dikarya</taxon>
        <taxon>Basidiomycota</taxon>
        <taxon>Agaricomycotina</taxon>
        <taxon>Tremellomycetes</taxon>
        <taxon>Tremellales</taxon>
        <taxon>Cryptococcaceae</taxon>
        <taxon>Cryptococcus</taxon>
    </lineage>
</organism>
<dbReference type="InterPro" id="IPR005578">
    <property type="entry name" value="Yif1_fam"/>
</dbReference>
<feature type="transmembrane region" description="Helical" evidence="9">
    <location>
        <begin position="236"/>
        <end position="258"/>
    </location>
</feature>
<evidence type="ECO:0000313" key="12">
    <source>
        <dbReference type="Proteomes" id="UP000094043"/>
    </source>
</evidence>
<evidence type="ECO:0000313" key="11">
    <source>
        <dbReference type="EMBL" id="WVN89831.1"/>
    </source>
</evidence>
<feature type="compositionally biased region" description="Polar residues" evidence="10">
    <location>
        <begin position="1"/>
        <end position="10"/>
    </location>
</feature>
<dbReference type="PANTHER" id="PTHR14083:SF0">
    <property type="entry name" value="YIP1D-INTERACTING FACTOR 1, ISOFORM C"/>
    <property type="match status" value="1"/>
</dbReference>
<keyword evidence="6 9" id="KW-1133">Transmembrane helix</keyword>
<dbReference type="AlphaFoldDB" id="A0AAJ8JWR8"/>
<dbReference type="Proteomes" id="UP000094043">
    <property type="component" value="Chromosome 6"/>
</dbReference>
<protein>
    <recommendedName>
        <fullName evidence="9">Protein YIF1</fullName>
    </recommendedName>
</protein>
<sequence>MAQLPYMSTRSPPPLQHPKPTHIAYPPPEPPHTPGQSTNSSPYSQAQRISQDGDYIRYSSPPVADPSTNAPGFNTYVPPVQGQPQMHPRQTFSQTTAPGVQGYAAPGYGSWPGMNDATAQMGMQFSKNAVAAGQEYMEKNFTRYLPLQLIKVSFSVTNSYVLHKLRLILFPWRHRPWARQTRRSDNGSVEGWQAPREDINAPDLYIPTMAIVTYTLLCALASGLQSRFHPEVLGVSLSKALAVVITEFCAIKLGCYLLDVRGSGASGVELVGYGGYKFVGIIATIVISLLGLGRMATLAIFVYTFGANAFFLLRSLKYVLLPDSSSSSSVATLSHAQRSRRIQFLFFIAMTQVLWMAWLSRV</sequence>
<keyword evidence="5 9" id="KW-0653">Protein transport</keyword>
<feature type="transmembrane region" description="Helical" evidence="9">
    <location>
        <begin position="270"/>
        <end position="292"/>
    </location>
</feature>
<evidence type="ECO:0000256" key="7">
    <source>
        <dbReference type="ARBA" id="ARBA00023034"/>
    </source>
</evidence>
<evidence type="ECO:0000256" key="9">
    <source>
        <dbReference type="RuleBase" id="RU368073"/>
    </source>
</evidence>
<feature type="compositionally biased region" description="Polar residues" evidence="10">
    <location>
        <begin position="34"/>
        <end position="49"/>
    </location>
</feature>
<dbReference type="GeneID" id="91089270"/>
<reference evidence="11" key="1">
    <citation type="submission" date="2016-06" db="EMBL/GenBank/DDBJ databases">
        <authorList>
            <person name="Cuomo C."/>
            <person name="Litvintseva A."/>
            <person name="Heitman J."/>
            <person name="Chen Y."/>
            <person name="Sun S."/>
            <person name="Springer D."/>
            <person name="Dromer F."/>
            <person name="Young S."/>
            <person name="Zeng Q."/>
            <person name="Chapman S."/>
            <person name="Gujja S."/>
            <person name="Saif S."/>
            <person name="Birren B."/>
        </authorList>
    </citation>
    <scope>NUCLEOTIDE SEQUENCE</scope>
    <source>
        <strain evidence="11">CBS 7841</strain>
    </source>
</reference>
<evidence type="ECO:0000256" key="8">
    <source>
        <dbReference type="ARBA" id="ARBA00023136"/>
    </source>
</evidence>
<keyword evidence="7 9" id="KW-0333">Golgi apparatus</keyword>
<comment type="function">
    <text evidence="9">Has a role in transport between endoplasmic reticulum and Golgi.</text>
</comment>
<dbReference type="KEGG" id="cdep:91089270"/>
<dbReference type="EMBL" id="CP143789">
    <property type="protein sequence ID" value="WVN89831.1"/>
    <property type="molecule type" value="Genomic_DNA"/>
</dbReference>
<feature type="transmembrane region" description="Helical" evidence="9">
    <location>
        <begin position="298"/>
        <end position="321"/>
    </location>
</feature>
<evidence type="ECO:0000256" key="6">
    <source>
        <dbReference type="ARBA" id="ARBA00022989"/>
    </source>
</evidence>
<dbReference type="GO" id="GO:0005789">
    <property type="term" value="C:endoplasmic reticulum membrane"/>
    <property type="evidence" value="ECO:0007669"/>
    <property type="project" value="UniProtKB-SubCell"/>
</dbReference>
<evidence type="ECO:0000256" key="1">
    <source>
        <dbReference type="ARBA" id="ARBA00009727"/>
    </source>
</evidence>
<evidence type="ECO:0000256" key="10">
    <source>
        <dbReference type="SAM" id="MobiDB-lite"/>
    </source>
</evidence>
<reference evidence="11" key="3">
    <citation type="submission" date="2024-01" db="EMBL/GenBank/DDBJ databases">
        <authorList>
            <person name="Coelho M.A."/>
            <person name="David-Palma M."/>
            <person name="Shea T."/>
            <person name="Sun S."/>
            <person name="Cuomo C.A."/>
            <person name="Heitman J."/>
        </authorList>
    </citation>
    <scope>NUCLEOTIDE SEQUENCE</scope>
    <source>
        <strain evidence="11">CBS 7841</strain>
    </source>
</reference>
<dbReference type="GO" id="GO:0000139">
    <property type="term" value="C:Golgi membrane"/>
    <property type="evidence" value="ECO:0007669"/>
    <property type="project" value="UniProtKB-SubCell"/>
</dbReference>
<feature type="transmembrane region" description="Helical" evidence="9">
    <location>
        <begin position="204"/>
        <end position="224"/>
    </location>
</feature>
<gene>
    <name evidence="11" type="ORF">L203_105061</name>
</gene>
<dbReference type="GO" id="GO:0005793">
    <property type="term" value="C:endoplasmic reticulum-Golgi intermediate compartment"/>
    <property type="evidence" value="ECO:0007669"/>
    <property type="project" value="UniProtKB-UniRule"/>
</dbReference>
<evidence type="ECO:0000256" key="3">
    <source>
        <dbReference type="ARBA" id="ARBA00022692"/>
    </source>
</evidence>
<reference evidence="11" key="2">
    <citation type="journal article" date="2022" name="Elife">
        <title>Obligate sexual reproduction of a homothallic fungus closely related to the Cryptococcus pathogenic species complex.</title>
        <authorList>
            <person name="Passer A.R."/>
            <person name="Clancey S.A."/>
            <person name="Shea T."/>
            <person name="David-Palma M."/>
            <person name="Averette A.F."/>
            <person name="Boekhout T."/>
            <person name="Porcel B.M."/>
            <person name="Nowrousian M."/>
            <person name="Cuomo C.A."/>
            <person name="Sun S."/>
            <person name="Heitman J."/>
            <person name="Coelho M.A."/>
        </authorList>
    </citation>
    <scope>NUCLEOTIDE SEQUENCE</scope>
    <source>
        <strain evidence="11">CBS 7841</strain>
    </source>
</reference>
<evidence type="ECO:0000256" key="2">
    <source>
        <dbReference type="ARBA" id="ARBA00022448"/>
    </source>
</evidence>
<dbReference type="GO" id="GO:0006888">
    <property type="term" value="P:endoplasmic reticulum to Golgi vesicle-mediated transport"/>
    <property type="evidence" value="ECO:0007669"/>
    <property type="project" value="UniProtKB-UniRule"/>
</dbReference>
<evidence type="ECO:0000256" key="5">
    <source>
        <dbReference type="ARBA" id="ARBA00022927"/>
    </source>
</evidence>
<dbReference type="GO" id="GO:0030134">
    <property type="term" value="C:COPII-coated ER to Golgi transport vesicle"/>
    <property type="evidence" value="ECO:0007669"/>
    <property type="project" value="TreeGrafter"/>
</dbReference>
<feature type="transmembrane region" description="Helical" evidence="9">
    <location>
        <begin position="342"/>
        <end position="360"/>
    </location>
</feature>
<keyword evidence="3 9" id="KW-0812">Transmembrane</keyword>
<comment type="similarity">
    <text evidence="1 9">Belongs to the YIF1 family.</text>
</comment>
<accession>A0AAJ8JWR8</accession>
<dbReference type="Pfam" id="PF03878">
    <property type="entry name" value="YIF1"/>
    <property type="match status" value="1"/>
</dbReference>
<proteinExistence type="inferred from homology"/>
<dbReference type="PANTHER" id="PTHR14083">
    <property type="entry name" value="YIP1 INTERACTING FACTOR HOMOLOG YIF1 PROTEIN"/>
    <property type="match status" value="1"/>
</dbReference>
<keyword evidence="2 9" id="KW-0813">Transport</keyword>
<keyword evidence="4 9" id="KW-0256">Endoplasmic reticulum</keyword>
<dbReference type="GO" id="GO:0015031">
    <property type="term" value="P:protein transport"/>
    <property type="evidence" value="ECO:0007669"/>
    <property type="project" value="UniProtKB-KW"/>
</dbReference>
<keyword evidence="12" id="KW-1185">Reference proteome</keyword>